<dbReference type="PANTHER" id="PTHR45694">
    <property type="entry name" value="GLUTAREDOXIN 2"/>
    <property type="match status" value="1"/>
</dbReference>
<evidence type="ECO:0000256" key="2">
    <source>
        <dbReference type="ARBA" id="ARBA00023284"/>
    </source>
</evidence>
<dbReference type="OrthoDB" id="418495at2759"/>
<reference evidence="6" key="1">
    <citation type="submission" date="2017-01" db="EMBL/GenBank/DDBJ databases">
        <authorList>
            <person name="Mah S.A."/>
            <person name="Swanson W.J."/>
            <person name="Moy G.W."/>
            <person name="Vacquier V.D."/>
        </authorList>
    </citation>
    <scope>NUCLEOTIDE SEQUENCE [LARGE SCALE GENOMIC DNA]</scope>
    <source>
        <strain evidence="6">ID-206-W2</strain>
    </source>
</reference>
<evidence type="ECO:0000256" key="3">
    <source>
        <dbReference type="SAM" id="Phobius"/>
    </source>
</evidence>
<reference evidence="7" key="2">
    <citation type="submission" date="2017-01" db="EMBL/GenBank/DDBJ databases">
        <authorList>
            <person name="Wang Y."/>
            <person name="White M."/>
            <person name="Kvist S."/>
            <person name="Moncalvo J.-M."/>
        </authorList>
    </citation>
    <scope>NUCLEOTIDE SEQUENCE [LARGE SCALE GENOMIC DNA]</scope>
    <source>
        <strain evidence="7">ID-206-W2</strain>
    </source>
</reference>
<feature type="transmembrane region" description="Helical" evidence="3">
    <location>
        <begin position="12"/>
        <end position="32"/>
    </location>
</feature>
<sequence>MFRLKRSTKVLLNRIALISVAVFVFYQARFYLFGSVHHENQAPETQSPDLADISKIILLEYPNIIKPDQIVLFTTSDSSQAEKIESYLKADPSFHIPYTKHDFTDFYLSHLLTKDTQQSLKTLLFVNLVPLSFDQLHKLSNAEFRNKISNLMPSLLKTNPNKKRLSELEYSIDKKLSDAASSNSILGIYLKNHPSFASDFDKICSKITKKYLINCLSFHINPTSSSPSSPSNSNSILKNLNSATFGPYDSPSIFFQNKFYSISEFSSLFNSGKFDLNFAEIRDKTTSESTKNFLNLLSENKVVLFLNPQISESMNIFKIFENYKNKFGLSYKPVWVSNSDFEYSLIESKLPKSVISSNSHFPCVFYDGEFYADYSSFFKLFISGSLFDTFEKNSLLSSDLVSKSIQDTSQSINSLTKNNKYLILSTSDSNLTPKIRSAIRLLDPTEPVEVYNVDEDSYDITIVKRAFEKKYINIDFPALFESTKIVAMGNDILSSLLSSNNLKSVLKELPQFTEHNKDSLVSLINSHKAIMFSKTYCPFCRGAKAVLDKYNVKYFVLEVNMQPNPLEIKKYLTEITKGHSSFPSIFINKVSIGGLSDLKEIEQSGKLTKLIDEFNLTQ</sequence>
<evidence type="ECO:0000313" key="6">
    <source>
        <dbReference type="EMBL" id="OMJ29813.1"/>
    </source>
</evidence>
<dbReference type="GO" id="GO:0015038">
    <property type="term" value="F:glutathione disulfide oxidoreductase activity"/>
    <property type="evidence" value="ECO:0007669"/>
    <property type="project" value="TreeGrafter"/>
</dbReference>
<proteinExistence type="predicted"/>
<dbReference type="EMBL" id="LSSM01003251">
    <property type="protein sequence ID" value="OMJ18532.1"/>
    <property type="molecule type" value="Genomic_DNA"/>
</dbReference>
<accession>A0A1R1YSD9</accession>
<keyword evidence="3" id="KW-1133">Transmembrane helix</keyword>
<name>A0A1R1YSD9_9FUNG</name>
<dbReference type="Gene3D" id="3.40.30.10">
    <property type="entry name" value="Glutaredoxin"/>
    <property type="match status" value="2"/>
</dbReference>
<dbReference type="AlphaFoldDB" id="A0A1R1YSD9"/>
<evidence type="ECO:0000256" key="1">
    <source>
        <dbReference type="ARBA" id="ARBA00023157"/>
    </source>
</evidence>
<organism evidence="6 7">
    <name type="scientific">Smittium culicis</name>
    <dbReference type="NCBI Taxonomy" id="133412"/>
    <lineage>
        <taxon>Eukaryota</taxon>
        <taxon>Fungi</taxon>
        <taxon>Fungi incertae sedis</taxon>
        <taxon>Zoopagomycota</taxon>
        <taxon>Kickxellomycotina</taxon>
        <taxon>Harpellomycetes</taxon>
        <taxon>Harpellales</taxon>
        <taxon>Legeriomycetaceae</taxon>
        <taxon>Smittium</taxon>
    </lineage>
</organism>
<dbReference type="InterPro" id="IPR014025">
    <property type="entry name" value="Glutaredoxin_subgr"/>
</dbReference>
<dbReference type="GO" id="GO:0034599">
    <property type="term" value="P:cellular response to oxidative stress"/>
    <property type="evidence" value="ECO:0007669"/>
    <property type="project" value="TreeGrafter"/>
</dbReference>
<dbReference type="PROSITE" id="PS00195">
    <property type="entry name" value="GLUTAREDOXIN_1"/>
    <property type="match status" value="1"/>
</dbReference>
<comment type="caution">
    <text evidence="6">The sequence shown here is derived from an EMBL/GenBank/DDBJ whole genome shotgun (WGS) entry which is preliminary data.</text>
</comment>
<keyword evidence="3" id="KW-0472">Membrane</keyword>
<dbReference type="InterPro" id="IPR002109">
    <property type="entry name" value="Glutaredoxin"/>
</dbReference>
<protein>
    <submittedName>
        <fullName evidence="6">Glutaredoxin-2</fullName>
    </submittedName>
</protein>
<dbReference type="PANTHER" id="PTHR45694:SF18">
    <property type="entry name" value="GLUTAREDOXIN-1-RELATED"/>
    <property type="match status" value="1"/>
</dbReference>
<dbReference type="InterPro" id="IPR036249">
    <property type="entry name" value="Thioredoxin-like_sf"/>
</dbReference>
<gene>
    <name evidence="6" type="ORF">AYI69_g664</name>
    <name evidence="5" type="ORF">AYI69_g6974</name>
</gene>
<evidence type="ECO:0000313" key="7">
    <source>
        <dbReference type="Proteomes" id="UP000187429"/>
    </source>
</evidence>
<dbReference type="CDD" id="cd03419">
    <property type="entry name" value="GRX_GRXh_1_2_like"/>
    <property type="match status" value="1"/>
</dbReference>
<dbReference type="EMBL" id="LSSM01000170">
    <property type="protein sequence ID" value="OMJ29813.1"/>
    <property type="molecule type" value="Genomic_DNA"/>
</dbReference>
<dbReference type="InterPro" id="IPR011767">
    <property type="entry name" value="GLR_AS"/>
</dbReference>
<dbReference type="Pfam" id="PF00462">
    <property type="entry name" value="Glutaredoxin"/>
    <property type="match status" value="1"/>
</dbReference>
<dbReference type="PRINTS" id="PR00160">
    <property type="entry name" value="GLUTAREDOXIN"/>
</dbReference>
<evidence type="ECO:0000313" key="5">
    <source>
        <dbReference type="EMBL" id="OMJ18532.1"/>
    </source>
</evidence>
<keyword evidence="3" id="KW-0812">Transmembrane</keyword>
<dbReference type="GO" id="GO:0005737">
    <property type="term" value="C:cytoplasm"/>
    <property type="evidence" value="ECO:0007669"/>
    <property type="project" value="TreeGrafter"/>
</dbReference>
<dbReference type="Proteomes" id="UP000187429">
    <property type="component" value="Unassembled WGS sequence"/>
</dbReference>
<keyword evidence="2" id="KW-0676">Redox-active center</keyword>
<keyword evidence="7" id="KW-1185">Reference proteome</keyword>
<evidence type="ECO:0000259" key="4">
    <source>
        <dbReference type="Pfam" id="PF00462"/>
    </source>
</evidence>
<dbReference type="PROSITE" id="PS51354">
    <property type="entry name" value="GLUTAREDOXIN_2"/>
    <property type="match status" value="2"/>
</dbReference>
<feature type="domain" description="Glutaredoxin" evidence="4">
    <location>
        <begin position="530"/>
        <end position="590"/>
    </location>
</feature>
<keyword evidence="1" id="KW-1015">Disulfide bond</keyword>
<dbReference type="SUPFAM" id="SSF52833">
    <property type="entry name" value="Thioredoxin-like"/>
    <property type="match status" value="2"/>
</dbReference>